<reference evidence="1" key="1">
    <citation type="submission" date="2018-08" db="EMBL/GenBank/DDBJ databases">
        <title>Identification of Burkholderia cepacia strains that express a Burkholderia pseudomallei-like capsular polysaccharide.</title>
        <authorList>
            <person name="Burtnick M.N."/>
            <person name="Vongsouvath M."/>
            <person name="Newton P."/>
            <person name="Wuthiekanun V."/>
            <person name="Limmathurotsakul D."/>
            <person name="Brett P.J."/>
            <person name="Chantratita N."/>
            <person name="Dance D.A."/>
        </authorList>
    </citation>
    <scope>NUCLEOTIDE SEQUENCE</scope>
    <source>
        <strain evidence="1">SBXCC001</strain>
    </source>
</reference>
<sequence>MPRAGETPECLIGIARRTSFSSSCKTNLCDHHAMRATHATDK</sequence>
<dbReference type="Proteomes" id="UP001272137">
    <property type="component" value="Unassembled WGS sequence"/>
</dbReference>
<dbReference type="AlphaFoldDB" id="A0AAW9D4Y9"/>
<dbReference type="EMBL" id="QXCT01000002">
    <property type="protein sequence ID" value="MDW9257045.1"/>
    <property type="molecule type" value="Genomic_DNA"/>
</dbReference>
<evidence type="ECO:0000313" key="1">
    <source>
        <dbReference type="EMBL" id="MDW9257045.1"/>
    </source>
</evidence>
<gene>
    <name evidence="1" type="ORF">C7S16_3291</name>
</gene>
<organism evidence="1 2">
    <name type="scientific">Burkholderia thailandensis</name>
    <dbReference type="NCBI Taxonomy" id="57975"/>
    <lineage>
        <taxon>Bacteria</taxon>
        <taxon>Pseudomonadati</taxon>
        <taxon>Pseudomonadota</taxon>
        <taxon>Betaproteobacteria</taxon>
        <taxon>Burkholderiales</taxon>
        <taxon>Burkholderiaceae</taxon>
        <taxon>Burkholderia</taxon>
        <taxon>pseudomallei group</taxon>
    </lineage>
</organism>
<protein>
    <submittedName>
        <fullName evidence="1">Uncharacterized protein</fullName>
    </submittedName>
</protein>
<comment type="caution">
    <text evidence="1">The sequence shown here is derived from an EMBL/GenBank/DDBJ whole genome shotgun (WGS) entry which is preliminary data.</text>
</comment>
<evidence type="ECO:0000313" key="2">
    <source>
        <dbReference type="Proteomes" id="UP001272137"/>
    </source>
</evidence>
<name>A0AAW9D4Y9_BURTH</name>
<accession>A0AAW9D4Y9</accession>
<proteinExistence type="predicted"/>